<keyword evidence="3" id="KW-1185">Reference proteome</keyword>
<dbReference type="GO" id="GO:0008610">
    <property type="term" value="P:lipid biosynthetic process"/>
    <property type="evidence" value="ECO:0007669"/>
    <property type="project" value="UniProtKB-ARBA"/>
</dbReference>
<dbReference type="GO" id="GO:0009239">
    <property type="term" value="P:enterobactin biosynthetic process"/>
    <property type="evidence" value="ECO:0007669"/>
    <property type="project" value="TreeGrafter"/>
</dbReference>
<evidence type="ECO:0000313" key="2">
    <source>
        <dbReference type="EMBL" id="GIH06163.1"/>
    </source>
</evidence>
<feature type="domain" description="Condensation" evidence="1">
    <location>
        <begin position="20"/>
        <end position="342"/>
    </location>
</feature>
<organism evidence="2 3">
    <name type="scientific">Rhizocola hellebori</name>
    <dbReference type="NCBI Taxonomy" id="1392758"/>
    <lineage>
        <taxon>Bacteria</taxon>
        <taxon>Bacillati</taxon>
        <taxon>Actinomycetota</taxon>
        <taxon>Actinomycetes</taxon>
        <taxon>Micromonosporales</taxon>
        <taxon>Micromonosporaceae</taxon>
        <taxon>Rhizocola</taxon>
    </lineage>
</organism>
<sequence length="459" mass="49455">MPETRHYRVHAGFAGERAGAAALTWGQRGMWNAISRNPPGHFNIPMVLALPRRPSPTVERVVVSIGELVGRHEALRTQIVAVAGEPAQQVARAGRLPVEVTETGSAEAVTGIVAEVRDRLSAAAFQYPTDWPLRVGLVAVDGEVRQAVLVFCHTATDWQGAEVVATQLRVLLRGATPAAPVLQPLDMAHWQATSGKDRTRRAVDYWTDSFRSIPPTMFTADGPAHEPSHHQVMLTSRALDGATRVIAARQRVSTTTVLLAATVALVGSWTGNSICALHTLVNNRFQAGHSDVVGMLAQLALLTVDMTGGLTFEELVTRTWQAALRGHRHAYYDQAALDAALAGVRRELATEVNPYCCFNDMRSTQDTVAGDPALLPGEEAIRGALSESVLTLAPHAPLNCRFCLRVEPATGPLSVVLTADSRSLSSVQIGQFLRDLERLVVDAAFGEVRLAALPGRGRR</sequence>
<dbReference type="PANTHER" id="PTHR45527">
    <property type="entry name" value="NONRIBOSOMAL PEPTIDE SYNTHETASE"/>
    <property type="match status" value="1"/>
</dbReference>
<dbReference type="InterPro" id="IPR023213">
    <property type="entry name" value="CAT-like_dom_sf"/>
</dbReference>
<dbReference type="Proteomes" id="UP000612899">
    <property type="component" value="Unassembled WGS sequence"/>
</dbReference>
<dbReference type="PANTHER" id="PTHR45527:SF1">
    <property type="entry name" value="FATTY ACID SYNTHASE"/>
    <property type="match status" value="1"/>
</dbReference>
<dbReference type="EMBL" id="BONY01000024">
    <property type="protein sequence ID" value="GIH06163.1"/>
    <property type="molecule type" value="Genomic_DNA"/>
</dbReference>
<dbReference type="GO" id="GO:0031177">
    <property type="term" value="F:phosphopantetheine binding"/>
    <property type="evidence" value="ECO:0007669"/>
    <property type="project" value="TreeGrafter"/>
</dbReference>
<dbReference type="InterPro" id="IPR001242">
    <property type="entry name" value="Condensation_dom"/>
</dbReference>
<dbReference type="GO" id="GO:0005829">
    <property type="term" value="C:cytosol"/>
    <property type="evidence" value="ECO:0007669"/>
    <property type="project" value="TreeGrafter"/>
</dbReference>
<gene>
    <name evidence="2" type="ORF">Rhe02_42300</name>
</gene>
<proteinExistence type="predicted"/>
<dbReference type="SUPFAM" id="SSF52777">
    <property type="entry name" value="CoA-dependent acyltransferases"/>
    <property type="match status" value="2"/>
</dbReference>
<comment type="caution">
    <text evidence="2">The sequence shown here is derived from an EMBL/GenBank/DDBJ whole genome shotgun (WGS) entry which is preliminary data.</text>
</comment>
<dbReference type="GO" id="GO:0047527">
    <property type="term" value="F:2,3-dihydroxybenzoate-serine ligase activity"/>
    <property type="evidence" value="ECO:0007669"/>
    <property type="project" value="TreeGrafter"/>
</dbReference>
<dbReference type="Gene3D" id="3.30.559.30">
    <property type="entry name" value="Nonribosomal peptide synthetase, condensation domain"/>
    <property type="match status" value="1"/>
</dbReference>
<dbReference type="Gene3D" id="3.30.559.10">
    <property type="entry name" value="Chloramphenicol acetyltransferase-like domain"/>
    <property type="match status" value="1"/>
</dbReference>
<accession>A0A8J3VHQ4</accession>
<evidence type="ECO:0000259" key="1">
    <source>
        <dbReference type="Pfam" id="PF00668"/>
    </source>
</evidence>
<evidence type="ECO:0000313" key="3">
    <source>
        <dbReference type="Proteomes" id="UP000612899"/>
    </source>
</evidence>
<dbReference type="GO" id="GO:0009366">
    <property type="term" value="C:enterobactin synthetase complex"/>
    <property type="evidence" value="ECO:0007669"/>
    <property type="project" value="TreeGrafter"/>
</dbReference>
<dbReference type="RefSeq" id="WP_203909982.1">
    <property type="nucleotide sequence ID" value="NZ_BONY01000024.1"/>
</dbReference>
<name>A0A8J3VHQ4_9ACTN</name>
<dbReference type="Pfam" id="PF00668">
    <property type="entry name" value="Condensation"/>
    <property type="match status" value="1"/>
</dbReference>
<protein>
    <recommendedName>
        <fullName evidence="1">Condensation domain-containing protein</fullName>
    </recommendedName>
</protein>
<reference evidence="2" key="1">
    <citation type="submission" date="2021-01" db="EMBL/GenBank/DDBJ databases">
        <title>Whole genome shotgun sequence of Rhizocola hellebori NBRC 109834.</title>
        <authorList>
            <person name="Komaki H."/>
            <person name="Tamura T."/>
        </authorList>
    </citation>
    <scope>NUCLEOTIDE SEQUENCE</scope>
    <source>
        <strain evidence="2">NBRC 109834</strain>
    </source>
</reference>
<dbReference type="AlphaFoldDB" id="A0A8J3VHQ4"/>
<dbReference type="GO" id="GO:0043041">
    <property type="term" value="P:amino acid activation for nonribosomal peptide biosynthetic process"/>
    <property type="evidence" value="ECO:0007669"/>
    <property type="project" value="TreeGrafter"/>
</dbReference>